<evidence type="ECO:0000256" key="9">
    <source>
        <dbReference type="RuleBase" id="RU004208"/>
    </source>
</evidence>
<dbReference type="InterPro" id="IPR017937">
    <property type="entry name" value="Thioredoxin_CS"/>
</dbReference>
<name>A0AAW2ZFE2_9EUKA</name>
<dbReference type="PANTHER" id="PTHR45672:SF11">
    <property type="entry name" value="PROTEIN DISULFIDE-ISOMERASE C17H9.14C"/>
    <property type="match status" value="1"/>
</dbReference>
<dbReference type="InterPro" id="IPR005788">
    <property type="entry name" value="PDI_thioredoxin-like_dom"/>
</dbReference>
<dbReference type="Pfam" id="PF00085">
    <property type="entry name" value="Thioredoxin"/>
    <property type="match status" value="2"/>
</dbReference>
<sequence>MIKSTLILLLAVFVAIATAHAPEDPLTGVVDLTSANADSILDGSKNVLVEFYAPWCGHCKTLAPEYAIAGEAYAKAKPADTVLAKINCDVENTVCQKYGVKGYPTLKWFTKGSTEPSDYNAGRTADDLVKFVNGKDSNARLRIVKSPSYVVDLDSSNFEKIVKDPTKNVLVEFYAPWCGHCKKLVPDYEKAASAFRSEKDVVIAKIDADTYKDIGSKYGISGFPTLKYYPKDNKEGIDYSSGRDAEAFVSYFNEKAGKHRTVTGQLSDTAGVVASLSDLVKKFVTDKATRADVIKEAEQAVAALGEGVSEQAVHYVKSMKSILEKGEEYATKEIDRLHKILSTGSVSDERADLMKIRKNILSLFKN</sequence>
<keyword evidence="5" id="KW-0677">Repeat</keyword>
<dbReference type="InterPro" id="IPR036249">
    <property type="entry name" value="Thioredoxin-like_sf"/>
</dbReference>
<dbReference type="InterPro" id="IPR011679">
    <property type="entry name" value="ERp29_C"/>
</dbReference>
<dbReference type="InterPro" id="IPR036356">
    <property type="entry name" value="ERp29_C_sf"/>
</dbReference>
<dbReference type="PANTHER" id="PTHR45672">
    <property type="entry name" value="PROTEIN DISULFIDE-ISOMERASE C17H9.14C-RELATED"/>
    <property type="match status" value="1"/>
</dbReference>
<reference evidence="12 13" key="1">
    <citation type="submission" date="2024-03" db="EMBL/GenBank/DDBJ databases">
        <title>The Acrasis kona genome and developmental transcriptomes reveal deep origins of eukaryotic multicellular pathways.</title>
        <authorList>
            <person name="Sheikh S."/>
            <person name="Fu C.-J."/>
            <person name="Brown M.W."/>
            <person name="Baldauf S.L."/>
        </authorList>
    </citation>
    <scope>NUCLEOTIDE SEQUENCE [LARGE SCALE GENOMIC DNA]</scope>
    <source>
        <strain evidence="12 13">ATCC MYA-3509</strain>
    </source>
</reference>
<comment type="caution">
    <text evidence="12">The sequence shown here is derived from an EMBL/GenBank/DDBJ whole genome shotgun (WGS) entry which is preliminary data.</text>
</comment>
<evidence type="ECO:0000256" key="4">
    <source>
        <dbReference type="ARBA" id="ARBA00022729"/>
    </source>
</evidence>
<gene>
    <name evidence="12" type="ORF">AKO1_000191</name>
</gene>
<keyword evidence="6" id="KW-1015">Disulfide bond</keyword>
<accession>A0AAW2ZFE2</accession>
<dbReference type="SUPFAM" id="SSF52833">
    <property type="entry name" value="Thioredoxin-like"/>
    <property type="match status" value="2"/>
</dbReference>
<dbReference type="PROSITE" id="PS00194">
    <property type="entry name" value="THIOREDOXIN_1"/>
    <property type="match status" value="2"/>
</dbReference>
<comment type="similarity">
    <text evidence="2 9">Belongs to the protein disulfide isomerase family.</text>
</comment>
<dbReference type="PRINTS" id="PR00421">
    <property type="entry name" value="THIOREDOXIN"/>
</dbReference>
<keyword evidence="4 10" id="KW-0732">Signal</keyword>
<evidence type="ECO:0000256" key="1">
    <source>
        <dbReference type="ARBA" id="ARBA00001182"/>
    </source>
</evidence>
<dbReference type="Proteomes" id="UP001431209">
    <property type="component" value="Unassembled WGS sequence"/>
</dbReference>
<evidence type="ECO:0000256" key="6">
    <source>
        <dbReference type="ARBA" id="ARBA00023157"/>
    </source>
</evidence>
<dbReference type="InterPro" id="IPR013766">
    <property type="entry name" value="Thioredoxin_domain"/>
</dbReference>
<dbReference type="Gene3D" id="1.20.1150.12">
    <property type="entry name" value="Endoplasmic reticulum resident protein 29, C-terminal domain"/>
    <property type="match status" value="1"/>
</dbReference>
<dbReference type="InterPro" id="IPR051063">
    <property type="entry name" value="PDI"/>
</dbReference>
<organism evidence="12 13">
    <name type="scientific">Acrasis kona</name>
    <dbReference type="NCBI Taxonomy" id="1008807"/>
    <lineage>
        <taxon>Eukaryota</taxon>
        <taxon>Discoba</taxon>
        <taxon>Heterolobosea</taxon>
        <taxon>Tetramitia</taxon>
        <taxon>Eutetramitia</taxon>
        <taxon>Acrasidae</taxon>
        <taxon>Acrasis</taxon>
    </lineage>
</organism>
<dbReference type="CDD" id="cd02998">
    <property type="entry name" value="PDI_a_ERp38"/>
    <property type="match status" value="2"/>
</dbReference>
<evidence type="ECO:0000313" key="12">
    <source>
        <dbReference type="EMBL" id="KAL0487718.1"/>
    </source>
</evidence>
<comment type="catalytic activity">
    <reaction evidence="1">
        <text>Catalyzes the rearrangement of -S-S- bonds in proteins.</text>
        <dbReference type="EC" id="5.3.4.1"/>
    </reaction>
</comment>
<evidence type="ECO:0000256" key="7">
    <source>
        <dbReference type="ARBA" id="ARBA00023235"/>
    </source>
</evidence>
<keyword evidence="13" id="KW-1185">Reference proteome</keyword>
<keyword evidence="7" id="KW-0413">Isomerase</keyword>
<proteinExistence type="inferred from homology"/>
<dbReference type="EC" id="5.3.4.1" evidence="3"/>
<protein>
    <recommendedName>
        <fullName evidence="3">protein disulfide-isomerase</fullName>
        <ecNumber evidence="3">5.3.4.1</ecNumber>
    </recommendedName>
</protein>
<evidence type="ECO:0000256" key="3">
    <source>
        <dbReference type="ARBA" id="ARBA00012723"/>
    </source>
</evidence>
<feature type="domain" description="Thioredoxin" evidence="11">
    <location>
        <begin position="15"/>
        <end position="137"/>
    </location>
</feature>
<evidence type="ECO:0000256" key="10">
    <source>
        <dbReference type="SAM" id="SignalP"/>
    </source>
</evidence>
<dbReference type="GO" id="GO:0005783">
    <property type="term" value="C:endoplasmic reticulum"/>
    <property type="evidence" value="ECO:0007669"/>
    <property type="project" value="InterPro"/>
</dbReference>
<dbReference type="AlphaFoldDB" id="A0AAW2ZFE2"/>
<dbReference type="EMBL" id="JAOPGA020001368">
    <property type="protein sequence ID" value="KAL0487718.1"/>
    <property type="molecule type" value="Genomic_DNA"/>
</dbReference>
<dbReference type="GO" id="GO:0003756">
    <property type="term" value="F:protein disulfide isomerase activity"/>
    <property type="evidence" value="ECO:0007669"/>
    <property type="project" value="UniProtKB-EC"/>
</dbReference>
<evidence type="ECO:0000256" key="2">
    <source>
        <dbReference type="ARBA" id="ARBA00006347"/>
    </source>
</evidence>
<evidence type="ECO:0000256" key="5">
    <source>
        <dbReference type="ARBA" id="ARBA00022737"/>
    </source>
</evidence>
<dbReference type="NCBIfam" id="TIGR01126">
    <property type="entry name" value="pdi_dom"/>
    <property type="match status" value="2"/>
</dbReference>
<feature type="signal peptide" evidence="10">
    <location>
        <begin position="1"/>
        <end position="21"/>
    </location>
</feature>
<keyword evidence="8" id="KW-0676">Redox-active center</keyword>
<feature type="domain" description="Thioredoxin" evidence="11">
    <location>
        <begin position="139"/>
        <end position="257"/>
    </location>
</feature>
<dbReference type="CDD" id="cd00238">
    <property type="entry name" value="ERp29c"/>
    <property type="match status" value="1"/>
</dbReference>
<evidence type="ECO:0000256" key="8">
    <source>
        <dbReference type="ARBA" id="ARBA00023284"/>
    </source>
</evidence>
<dbReference type="SUPFAM" id="SSF47933">
    <property type="entry name" value="ERP29 C domain-like"/>
    <property type="match status" value="1"/>
</dbReference>
<dbReference type="GO" id="GO:0006457">
    <property type="term" value="P:protein folding"/>
    <property type="evidence" value="ECO:0007669"/>
    <property type="project" value="TreeGrafter"/>
</dbReference>
<dbReference type="Gene3D" id="3.40.30.10">
    <property type="entry name" value="Glutaredoxin"/>
    <property type="match status" value="2"/>
</dbReference>
<evidence type="ECO:0000313" key="13">
    <source>
        <dbReference type="Proteomes" id="UP001431209"/>
    </source>
</evidence>
<evidence type="ECO:0000259" key="11">
    <source>
        <dbReference type="PROSITE" id="PS51352"/>
    </source>
</evidence>
<dbReference type="PROSITE" id="PS51352">
    <property type="entry name" value="THIOREDOXIN_2"/>
    <property type="match status" value="2"/>
</dbReference>
<feature type="chain" id="PRO_5043531355" description="protein disulfide-isomerase" evidence="10">
    <location>
        <begin position="22"/>
        <end position="366"/>
    </location>
</feature>
<dbReference type="FunFam" id="3.40.30.10:FF:000032">
    <property type="entry name" value="Protein disulfide-isomerase A6 homolog"/>
    <property type="match status" value="1"/>
</dbReference>
<dbReference type="Pfam" id="PF07749">
    <property type="entry name" value="ERp29"/>
    <property type="match status" value="1"/>
</dbReference>